<dbReference type="Pfam" id="PF07228">
    <property type="entry name" value="SpoIIE"/>
    <property type="match status" value="1"/>
</dbReference>
<dbReference type="SUPFAM" id="SSF81606">
    <property type="entry name" value="PP2C-like"/>
    <property type="match status" value="1"/>
</dbReference>
<evidence type="ECO:0000259" key="2">
    <source>
        <dbReference type="Pfam" id="PF07228"/>
    </source>
</evidence>
<feature type="non-terminal residue" evidence="3">
    <location>
        <position position="1"/>
    </location>
</feature>
<feature type="domain" description="PPM-type phosphatase" evidence="2">
    <location>
        <begin position="4"/>
        <end position="80"/>
    </location>
</feature>
<dbReference type="InterPro" id="IPR036457">
    <property type="entry name" value="PPM-type-like_dom_sf"/>
</dbReference>
<dbReference type="Proteomes" id="UP000400924">
    <property type="component" value="Unassembled WGS sequence"/>
</dbReference>
<dbReference type="Gene3D" id="3.60.40.10">
    <property type="entry name" value="PPM-type phosphatase domain"/>
    <property type="match status" value="1"/>
</dbReference>
<dbReference type="PANTHER" id="PTHR43156">
    <property type="entry name" value="STAGE II SPORULATION PROTEIN E-RELATED"/>
    <property type="match status" value="1"/>
</dbReference>
<dbReference type="RefSeq" id="WP_152775014.1">
    <property type="nucleotide sequence ID" value="NZ_VJZC01000316.1"/>
</dbReference>
<dbReference type="GO" id="GO:0016791">
    <property type="term" value="F:phosphatase activity"/>
    <property type="evidence" value="ECO:0007669"/>
    <property type="project" value="TreeGrafter"/>
</dbReference>
<gene>
    <name evidence="3" type="ORF">FNH08_31980</name>
</gene>
<name>A0A5N8XRK1_9ACTN</name>
<evidence type="ECO:0000256" key="1">
    <source>
        <dbReference type="ARBA" id="ARBA00022801"/>
    </source>
</evidence>
<dbReference type="OrthoDB" id="4311934at2"/>
<accession>A0A5N8XRK1</accession>
<sequence>PDHVPRPQARTTFTEGTVLVLYTDGLIERRTEDIDRGLARLADALTRHRRSDPEDLADALLADLLPPTGTTDDTALIVLRL</sequence>
<dbReference type="InterPro" id="IPR052016">
    <property type="entry name" value="Bact_Sigma-Reg"/>
</dbReference>
<proteinExistence type="predicted"/>
<keyword evidence="4" id="KW-1185">Reference proteome</keyword>
<protein>
    <submittedName>
        <fullName evidence="3">SpoIIE family protein phosphatase</fullName>
    </submittedName>
</protein>
<evidence type="ECO:0000313" key="3">
    <source>
        <dbReference type="EMBL" id="MPY61598.1"/>
    </source>
</evidence>
<dbReference type="InterPro" id="IPR001932">
    <property type="entry name" value="PPM-type_phosphatase-like_dom"/>
</dbReference>
<comment type="caution">
    <text evidence="3">The sequence shown here is derived from an EMBL/GenBank/DDBJ whole genome shotgun (WGS) entry which is preliminary data.</text>
</comment>
<evidence type="ECO:0000313" key="4">
    <source>
        <dbReference type="Proteomes" id="UP000400924"/>
    </source>
</evidence>
<dbReference type="EMBL" id="VJZC01000316">
    <property type="protein sequence ID" value="MPY61598.1"/>
    <property type="molecule type" value="Genomic_DNA"/>
</dbReference>
<keyword evidence="1" id="KW-0378">Hydrolase</keyword>
<reference evidence="3 4" key="1">
    <citation type="submission" date="2019-07" db="EMBL/GenBank/DDBJ databases">
        <title>New species of Amycolatopsis and Streptomyces.</title>
        <authorList>
            <person name="Duangmal K."/>
            <person name="Teo W.F.A."/>
            <person name="Lipun K."/>
        </authorList>
    </citation>
    <scope>NUCLEOTIDE SEQUENCE [LARGE SCALE GENOMIC DNA]</scope>
    <source>
        <strain evidence="3 4">NBRC 106415</strain>
    </source>
</reference>
<dbReference type="PANTHER" id="PTHR43156:SF2">
    <property type="entry name" value="STAGE II SPORULATION PROTEIN E"/>
    <property type="match status" value="1"/>
</dbReference>
<dbReference type="AlphaFoldDB" id="A0A5N8XRK1"/>
<organism evidence="3 4">
    <name type="scientific">Streptomyces spongiae</name>
    <dbReference type="NCBI Taxonomy" id="565072"/>
    <lineage>
        <taxon>Bacteria</taxon>
        <taxon>Bacillati</taxon>
        <taxon>Actinomycetota</taxon>
        <taxon>Actinomycetes</taxon>
        <taxon>Kitasatosporales</taxon>
        <taxon>Streptomycetaceae</taxon>
        <taxon>Streptomyces</taxon>
    </lineage>
</organism>